<dbReference type="Proteomes" id="UP000031443">
    <property type="component" value="Unassembled WGS sequence"/>
</dbReference>
<protein>
    <submittedName>
        <fullName evidence="2">Uncharacterized protein</fullName>
    </submittedName>
</protein>
<evidence type="ECO:0000256" key="1">
    <source>
        <dbReference type="SAM" id="Phobius"/>
    </source>
</evidence>
<dbReference type="AlphaFoldDB" id="M7AZM5"/>
<proteinExistence type="predicted"/>
<keyword evidence="3" id="KW-1185">Reference proteome</keyword>
<accession>M7AZM5</accession>
<keyword evidence="1" id="KW-0472">Membrane</keyword>
<sequence>MAVAWDLNPLANGKPLERISKESLDAPLGPLGTSNDASRRTAADDVSSLFPFLAGEEAVEGKFLALLSLWWIDACSPNRLSVVFFAFPKHNGSRDMKLCSPLVVSPVFSISAALVFSWLAVAG</sequence>
<feature type="transmembrane region" description="Helical" evidence="1">
    <location>
        <begin position="98"/>
        <end position="121"/>
    </location>
</feature>
<reference evidence="3" key="1">
    <citation type="journal article" date="2013" name="Nat. Genet.">
        <title>The draft genomes of soft-shell turtle and green sea turtle yield insights into the development and evolution of the turtle-specific body plan.</title>
        <authorList>
            <person name="Wang Z."/>
            <person name="Pascual-Anaya J."/>
            <person name="Zadissa A."/>
            <person name="Li W."/>
            <person name="Niimura Y."/>
            <person name="Huang Z."/>
            <person name="Li C."/>
            <person name="White S."/>
            <person name="Xiong Z."/>
            <person name="Fang D."/>
            <person name="Wang B."/>
            <person name="Ming Y."/>
            <person name="Chen Y."/>
            <person name="Zheng Y."/>
            <person name="Kuraku S."/>
            <person name="Pignatelli M."/>
            <person name="Herrero J."/>
            <person name="Beal K."/>
            <person name="Nozawa M."/>
            <person name="Li Q."/>
            <person name="Wang J."/>
            <person name="Zhang H."/>
            <person name="Yu L."/>
            <person name="Shigenobu S."/>
            <person name="Wang J."/>
            <person name="Liu J."/>
            <person name="Flicek P."/>
            <person name="Searle S."/>
            <person name="Wang J."/>
            <person name="Kuratani S."/>
            <person name="Yin Y."/>
            <person name="Aken B."/>
            <person name="Zhang G."/>
            <person name="Irie N."/>
        </authorList>
    </citation>
    <scope>NUCLEOTIDE SEQUENCE [LARGE SCALE GENOMIC DNA]</scope>
</reference>
<organism evidence="2 3">
    <name type="scientific">Chelonia mydas</name>
    <name type="common">Green sea-turtle</name>
    <name type="synonym">Chelonia agassizi</name>
    <dbReference type="NCBI Taxonomy" id="8469"/>
    <lineage>
        <taxon>Eukaryota</taxon>
        <taxon>Metazoa</taxon>
        <taxon>Chordata</taxon>
        <taxon>Craniata</taxon>
        <taxon>Vertebrata</taxon>
        <taxon>Euteleostomi</taxon>
        <taxon>Archelosauria</taxon>
        <taxon>Testudinata</taxon>
        <taxon>Testudines</taxon>
        <taxon>Cryptodira</taxon>
        <taxon>Durocryptodira</taxon>
        <taxon>Americhelydia</taxon>
        <taxon>Chelonioidea</taxon>
        <taxon>Cheloniidae</taxon>
        <taxon>Chelonia</taxon>
    </lineage>
</organism>
<gene>
    <name evidence="2" type="ORF">UY3_12678</name>
</gene>
<keyword evidence="1" id="KW-0812">Transmembrane</keyword>
<dbReference type="EMBL" id="KB551238">
    <property type="protein sequence ID" value="EMP30209.1"/>
    <property type="molecule type" value="Genomic_DNA"/>
</dbReference>
<name>M7AZM5_CHEMY</name>
<evidence type="ECO:0000313" key="2">
    <source>
        <dbReference type="EMBL" id="EMP30209.1"/>
    </source>
</evidence>
<evidence type="ECO:0000313" key="3">
    <source>
        <dbReference type="Proteomes" id="UP000031443"/>
    </source>
</evidence>
<keyword evidence="1" id="KW-1133">Transmembrane helix</keyword>